<dbReference type="PIRSF" id="PIRSF001549">
    <property type="entry name" value="His-tRNA_synth"/>
    <property type="match status" value="1"/>
</dbReference>
<feature type="binding site" evidence="1">
    <location>
        <begin position="299"/>
        <end position="300"/>
    </location>
    <ligand>
        <name>L-histidine</name>
        <dbReference type="ChEBI" id="CHEBI:57595"/>
    </ligand>
</feature>
<dbReference type="PANTHER" id="PTHR11476">
    <property type="entry name" value="HISTIDYL-TRNA SYNTHETASE"/>
    <property type="match status" value="1"/>
</dbReference>
<feature type="binding site" evidence="1">
    <location>
        <position position="110"/>
    </location>
    <ligand>
        <name>L-histidine</name>
        <dbReference type="ChEBI" id="CHEBI:57595"/>
    </ligand>
</feature>
<dbReference type="EMBL" id="FXXQ01000002">
    <property type="protein sequence ID" value="SMX22766.1"/>
    <property type="molecule type" value="Genomic_DNA"/>
</dbReference>
<evidence type="ECO:0000259" key="2">
    <source>
        <dbReference type="Pfam" id="PF13393"/>
    </source>
</evidence>
<dbReference type="InterPro" id="IPR041715">
    <property type="entry name" value="HisRS-like_core"/>
</dbReference>
<feature type="binding site" evidence="1">
    <location>
        <position position="92"/>
    </location>
    <ligand>
        <name>L-histidine</name>
        <dbReference type="ChEBI" id="CHEBI:57595"/>
    </ligand>
</feature>
<evidence type="ECO:0000313" key="4">
    <source>
        <dbReference type="Proteomes" id="UP000201838"/>
    </source>
</evidence>
<evidence type="ECO:0000256" key="1">
    <source>
        <dbReference type="PIRSR" id="PIRSR001549-1"/>
    </source>
</evidence>
<feature type="domain" description="Class II Histidinyl-tRNA synthetase (HisRS)-like catalytic core" evidence="2">
    <location>
        <begin position="11"/>
        <end position="174"/>
    </location>
</feature>
<dbReference type="Gene3D" id="3.30.930.10">
    <property type="entry name" value="Bira Bifunctional Protein, Domain 2"/>
    <property type="match status" value="1"/>
</dbReference>
<dbReference type="Pfam" id="PF13393">
    <property type="entry name" value="tRNA-synt_His"/>
    <property type="match status" value="2"/>
</dbReference>
<dbReference type="SUPFAM" id="SSF55681">
    <property type="entry name" value="Class II aaRS and biotin synthetases"/>
    <property type="match status" value="1"/>
</dbReference>
<dbReference type="NCBIfam" id="NF008952">
    <property type="entry name" value="PRK12295.1-5"/>
    <property type="match status" value="1"/>
</dbReference>
<evidence type="ECO:0000313" key="3">
    <source>
        <dbReference type="EMBL" id="SMX22766.1"/>
    </source>
</evidence>
<dbReference type="GO" id="GO:0016757">
    <property type="term" value="F:glycosyltransferase activity"/>
    <property type="evidence" value="ECO:0007669"/>
    <property type="project" value="UniProtKB-KW"/>
</dbReference>
<gene>
    <name evidence="3" type="primary">hisZ</name>
    <name evidence="3" type="ORF">BOA8489_00864</name>
</gene>
<dbReference type="Proteomes" id="UP000201838">
    <property type="component" value="Unassembled WGS sequence"/>
</dbReference>
<dbReference type="InterPro" id="IPR004516">
    <property type="entry name" value="HisRS/HisZ"/>
</dbReference>
<keyword evidence="3" id="KW-0328">Glycosyltransferase</keyword>
<feature type="binding site" evidence="1">
    <location>
        <begin position="65"/>
        <end position="67"/>
    </location>
    <ligand>
        <name>L-histidine</name>
        <dbReference type="ChEBI" id="CHEBI:57595"/>
    </ligand>
</feature>
<sequence>MTVKSDIRAEADRLRAAFEARGAETFEPQILQPAGALLNLYGEEIRARAFVTQDPLRGEMMLRPDFTVPLVQAHIINDRAEARYTYAGEIFRRQEDDDTRPTEYMQVGFEIIGHAPGAQAEIAADAEVFATIADALNGLPVTGTIGDFNVLTTAILGLDTPRRRKDALLRHLWRPTRFKALLDRFSRPAPPVPANADLNIPHVGLRSPVEIETRLALLAEEAKTPPLKTAEVDRLMALMAIRSTAPAAVDDIKRIASGDEDIVDAARGVEALLDALAAQSIDPASLNFEASYGLTALEYYTGFVFGFSAPNLPTVATGGRYDLLTATLSGGRLIPAVGGVIRPDAALALKVAA</sequence>
<name>A0A238IWI0_9RHOB</name>
<keyword evidence="3" id="KW-0808">Transferase</keyword>
<dbReference type="GO" id="GO:0005737">
    <property type="term" value="C:cytoplasm"/>
    <property type="evidence" value="ECO:0007669"/>
    <property type="project" value="InterPro"/>
</dbReference>
<feature type="binding site" evidence="1">
    <location>
        <position position="106"/>
    </location>
    <ligand>
        <name>L-histidine</name>
        <dbReference type="ChEBI" id="CHEBI:57595"/>
    </ligand>
</feature>
<protein>
    <submittedName>
        <fullName evidence="3">ATP phosphoribosyltransferase regulatory subunit</fullName>
    </submittedName>
</protein>
<keyword evidence="4" id="KW-1185">Reference proteome</keyword>
<dbReference type="PANTHER" id="PTHR11476:SF7">
    <property type="entry name" value="HISTIDINE--TRNA LIGASE"/>
    <property type="match status" value="1"/>
</dbReference>
<dbReference type="RefSeq" id="WP_093972737.1">
    <property type="nucleotide sequence ID" value="NZ_FXXQ01000002.1"/>
</dbReference>
<accession>A0A238IWI0</accession>
<dbReference type="InterPro" id="IPR045864">
    <property type="entry name" value="aa-tRNA-synth_II/BPL/LPL"/>
</dbReference>
<proteinExistence type="predicted"/>
<dbReference type="AlphaFoldDB" id="A0A238IWI0"/>
<reference evidence="3 4" key="1">
    <citation type="submission" date="2017-05" db="EMBL/GenBank/DDBJ databases">
        <authorList>
            <person name="Song R."/>
            <person name="Chenine A.L."/>
            <person name="Ruprecht R.M."/>
        </authorList>
    </citation>
    <scope>NUCLEOTIDE SEQUENCE [LARGE SCALE GENOMIC DNA]</scope>
    <source>
        <strain evidence="3 4">CECT 8489</strain>
    </source>
</reference>
<dbReference type="OrthoDB" id="9797914at2"/>
<feature type="domain" description="Class II Histidinyl-tRNA synthetase (HisRS)-like catalytic core" evidence="2">
    <location>
        <begin position="222"/>
        <end position="341"/>
    </location>
</feature>
<organism evidence="3 4">
    <name type="scientific">Boseongicola aestuarii</name>
    <dbReference type="NCBI Taxonomy" id="1470561"/>
    <lineage>
        <taxon>Bacteria</taxon>
        <taxon>Pseudomonadati</taxon>
        <taxon>Pseudomonadota</taxon>
        <taxon>Alphaproteobacteria</taxon>
        <taxon>Rhodobacterales</taxon>
        <taxon>Paracoccaceae</taxon>
        <taxon>Boseongicola</taxon>
    </lineage>
</organism>